<keyword evidence="2" id="KW-1133">Transmembrane helix</keyword>
<dbReference type="PANTHER" id="PTHR35043">
    <property type="entry name" value="TRANSCRIPTION FACTOR DOMAIN-CONTAINING PROTEIN"/>
    <property type="match status" value="1"/>
</dbReference>
<dbReference type="Proteomes" id="UP001385951">
    <property type="component" value="Unassembled WGS sequence"/>
</dbReference>
<feature type="transmembrane region" description="Helical" evidence="2">
    <location>
        <begin position="366"/>
        <end position="387"/>
    </location>
</feature>
<evidence type="ECO:0000256" key="1">
    <source>
        <dbReference type="SAM" id="MobiDB-lite"/>
    </source>
</evidence>
<protein>
    <recommendedName>
        <fullName evidence="5">Transmembrane protein</fullName>
    </recommendedName>
</protein>
<feature type="transmembrane region" description="Helical" evidence="2">
    <location>
        <begin position="71"/>
        <end position="90"/>
    </location>
</feature>
<feature type="transmembrane region" description="Helical" evidence="2">
    <location>
        <begin position="445"/>
        <end position="466"/>
    </location>
</feature>
<gene>
    <name evidence="3" type="ORF">QCA50_014828</name>
</gene>
<feature type="transmembrane region" description="Helical" evidence="2">
    <location>
        <begin position="204"/>
        <end position="222"/>
    </location>
</feature>
<feature type="transmembrane region" description="Helical" evidence="2">
    <location>
        <begin position="399"/>
        <end position="424"/>
    </location>
</feature>
<dbReference type="PANTHER" id="PTHR35043:SF7">
    <property type="entry name" value="TRANSCRIPTION FACTOR DOMAIN-CONTAINING PROTEIN"/>
    <property type="match status" value="1"/>
</dbReference>
<evidence type="ECO:0000313" key="4">
    <source>
        <dbReference type="Proteomes" id="UP001385951"/>
    </source>
</evidence>
<feature type="region of interest" description="Disordered" evidence="1">
    <location>
        <begin position="269"/>
        <end position="323"/>
    </location>
</feature>
<accession>A0AAW0FN20</accession>
<comment type="caution">
    <text evidence="3">The sequence shown here is derived from an EMBL/GenBank/DDBJ whole genome shotgun (WGS) entry which is preliminary data.</text>
</comment>
<sequence length="493" mass="55937">MPPSTPIGDIPLLDFTETKALWSPEPKSRGTFSILSLCLSTIFICVWKAWHPNIPPHSPEKRSKLKSMGKSILWFLLFLFLPEGLFVMAFEDLRKAYILYYNINHLEFFPPVWYSVLFQNLFIRRSRQAKNPRPYTRQNHWTLTHSFYAVMGGYAEPPKEPNGEPCVLRSGELQKIIQDDPDRVPELSEQSILARSQQDSLSKVIALIQIFSFCMTCILRRISELPLSVLEITTIGYAVCAILAYILWWKKPHIMTEPTLLKMERETITADPESSGRQAPMVSARTSEEGMGDGTRVEILTSSNTVNDEENNGEPGDLADKEFEPEVDQYDDDTDGRLPSVSNIIYPTQTQGRRGQKMLRKDMGSVIVWTIGSISPAVYGLLHLLAWNGSFPTPVERTLWRISTVVVITSGMAIALGLLVLASVMLLISEWSGDSDWKETTFETLGYVFTCSIVLLYILARAYMIVETFRQLLFLPPESFQVASWSKYLPQIS</sequence>
<name>A0AAW0FN20_9APHY</name>
<dbReference type="AlphaFoldDB" id="A0AAW0FN20"/>
<feature type="transmembrane region" description="Helical" evidence="2">
    <location>
        <begin position="102"/>
        <end position="123"/>
    </location>
</feature>
<keyword evidence="2" id="KW-0812">Transmembrane</keyword>
<feature type="transmembrane region" description="Helical" evidence="2">
    <location>
        <begin position="31"/>
        <end position="50"/>
    </location>
</feature>
<organism evidence="3 4">
    <name type="scientific">Cerrena zonata</name>
    <dbReference type="NCBI Taxonomy" id="2478898"/>
    <lineage>
        <taxon>Eukaryota</taxon>
        <taxon>Fungi</taxon>
        <taxon>Dikarya</taxon>
        <taxon>Basidiomycota</taxon>
        <taxon>Agaricomycotina</taxon>
        <taxon>Agaricomycetes</taxon>
        <taxon>Polyporales</taxon>
        <taxon>Cerrenaceae</taxon>
        <taxon>Cerrena</taxon>
    </lineage>
</organism>
<dbReference type="EMBL" id="JASBNA010000037">
    <property type="protein sequence ID" value="KAK7682241.1"/>
    <property type="molecule type" value="Genomic_DNA"/>
</dbReference>
<keyword evidence="4" id="KW-1185">Reference proteome</keyword>
<evidence type="ECO:0000313" key="3">
    <source>
        <dbReference type="EMBL" id="KAK7682241.1"/>
    </source>
</evidence>
<evidence type="ECO:0000256" key="2">
    <source>
        <dbReference type="SAM" id="Phobius"/>
    </source>
</evidence>
<feature type="transmembrane region" description="Helical" evidence="2">
    <location>
        <begin position="228"/>
        <end position="248"/>
    </location>
</feature>
<evidence type="ECO:0008006" key="5">
    <source>
        <dbReference type="Google" id="ProtNLM"/>
    </source>
</evidence>
<keyword evidence="2" id="KW-0472">Membrane</keyword>
<proteinExistence type="predicted"/>
<reference evidence="3 4" key="1">
    <citation type="submission" date="2022-09" db="EMBL/GenBank/DDBJ databases">
        <authorList>
            <person name="Palmer J.M."/>
        </authorList>
    </citation>
    <scope>NUCLEOTIDE SEQUENCE [LARGE SCALE GENOMIC DNA]</scope>
    <source>
        <strain evidence="3 4">DSM 7382</strain>
    </source>
</reference>